<sequence>MATRSHKRKRTSSEVTSNTPTKAEDSIIKFDPDGDLVLVVGTGSPQELLVDSRALRRASPVFRAMLSDRFSEAKPKEGILKVELPEDDFDAFAVLMDIVHGVFDRISSKLSAQELYDMCILTNKYDMTQALRPILASEANAAYKKCSGPSHESTPQLLLLFIAWGTGQHDDFKALLMNIAYFAQPGPETTLSYEDDDLQEHENEFFYRAYASIAKYRQAILTATLDKHCGVLMCQLYDLFVGFYDDNIRCELHGDDFPTRSAVLGEYFRNCWRIGLTDGFNDDYDNPTFSGSLFKLEENFKGLAKSDLSCKCGGRAAKVLAAMAKERD</sequence>
<protein>
    <recommendedName>
        <fullName evidence="2">BTB domain-containing protein</fullName>
    </recommendedName>
</protein>
<evidence type="ECO:0000313" key="4">
    <source>
        <dbReference type="Proteomes" id="UP000717696"/>
    </source>
</evidence>
<keyword evidence="4" id="KW-1185">Reference proteome</keyword>
<dbReference type="InterPro" id="IPR011333">
    <property type="entry name" value="SKP1/BTB/POZ_sf"/>
</dbReference>
<dbReference type="OrthoDB" id="5275938at2759"/>
<dbReference type="EMBL" id="JAGMUU010000015">
    <property type="protein sequence ID" value="KAH7137303.1"/>
    <property type="molecule type" value="Genomic_DNA"/>
</dbReference>
<dbReference type="Gene3D" id="3.30.710.10">
    <property type="entry name" value="Potassium Channel Kv1.1, Chain A"/>
    <property type="match status" value="1"/>
</dbReference>
<comment type="caution">
    <text evidence="3">The sequence shown here is derived from an EMBL/GenBank/DDBJ whole genome shotgun (WGS) entry which is preliminary data.</text>
</comment>
<dbReference type="Proteomes" id="UP000717696">
    <property type="component" value="Unassembled WGS sequence"/>
</dbReference>
<name>A0A9P9EGZ9_9HYPO</name>
<proteinExistence type="predicted"/>
<evidence type="ECO:0000259" key="2">
    <source>
        <dbReference type="PROSITE" id="PS50097"/>
    </source>
</evidence>
<feature type="compositionally biased region" description="Basic residues" evidence="1">
    <location>
        <begin position="1"/>
        <end position="10"/>
    </location>
</feature>
<evidence type="ECO:0000256" key="1">
    <source>
        <dbReference type="SAM" id="MobiDB-lite"/>
    </source>
</evidence>
<reference evidence="3" key="1">
    <citation type="journal article" date="2021" name="Nat. Commun.">
        <title>Genetic determinants of endophytism in the Arabidopsis root mycobiome.</title>
        <authorList>
            <person name="Mesny F."/>
            <person name="Miyauchi S."/>
            <person name="Thiergart T."/>
            <person name="Pickel B."/>
            <person name="Atanasova L."/>
            <person name="Karlsson M."/>
            <person name="Huettel B."/>
            <person name="Barry K.W."/>
            <person name="Haridas S."/>
            <person name="Chen C."/>
            <person name="Bauer D."/>
            <person name="Andreopoulos W."/>
            <person name="Pangilinan J."/>
            <person name="LaButti K."/>
            <person name="Riley R."/>
            <person name="Lipzen A."/>
            <person name="Clum A."/>
            <person name="Drula E."/>
            <person name="Henrissat B."/>
            <person name="Kohler A."/>
            <person name="Grigoriev I.V."/>
            <person name="Martin F.M."/>
            <person name="Hacquard S."/>
        </authorList>
    </citation>
    <scope>NUCLEOTIDE SEQUENCE</scope>
    <source>
        <strain evidence="3">MPI-CAGE-AT-0021</strain>
    </source>
</reference>
<evidence type="ECO:0000313" key="3">
    <source>
        <dbReference type="EMBL" id="KAH7137303.1"/>
    </source>
</evidence>
<dbReference type="AlphaFoldDB" id="A0A9P9EGZ9"/>
<feature type="region of interest" description="Disordered" evidence="1">
    <location>
        <begin position="1"/>
        <end position="26"/>
    </location>
</feature>
<organism evidence="3 4">
    <name type="scientific">Dactylonectria estremocensis</name>
    <dbReference type="NCBI Taxonomy" id="1079267"/>
    <lineage>
        <taxon>Eukaryota</taxon>
        <taxon>Fungi</taxon>
        <taxon>Dikarya</taxon>
        <taxon>Ascomycota</taxon>
        <taxon>Pezizomycotina</taxon>
        <taxon>Sordariomycetes</taxon>
        <taxon>Hypocreomycetidae</taxon>
        <taxon>Hypocreales</taxon>
        <taxon>Nectriaceae</taxon>
        <taxon>Dactylonectria</taxon>
    </lineage>
</organism>
<dbReference type="SUPFAM" id="SSF54695">
    <property type="entry name" value="POZ domain"/>
    <property type="match status" value="1"/>
</dbReference>
<dbReference type="PROSITE" id="PS50097">
    <property type="entry name" value="BTB"/>
    <property type="match status" value="1"/>
</dbReference>
<dbReference type="CDD" id="cd18186">
    <property type="entry name" value="BTB_POZ_ZBTB_KLHL-like"/>
    <property type="match status" value="1"/>
</dbReference>
<gene>
    <name evidence="3" type="ORF">B0J13DRAFT_527941</name>
</gene>
<feature type="domain" description="BTB" evidence="2">
    <location>
        <begin position="34"/>
        <end position="100"/>
    </location>
</feature>
<accession>A0A9P9EGZ9</accession>
<dbReference type="InterPro" id="IPR000210">
    <property type="entry name" value="BTB/POZ_dom"/>
</dbReference>